<feature type="domain" description="GH16" evidence="2">
    <location>
        <begin position="171"/>
        <end position="275"/>
    </location>
</feature>
<dbReference type="PANTHER" id="PTHR10963:SF60">
    <property type="entry name" value="GRAM-NEGATIVE BACTERIA-BINDING PROTEIN 1-RELATED"/>
    <property type="match status" value="1"/>
</dbReference>
<keyword evidence="1" id="KW-0732">Signal</keyword>
<dbReference type="Proteomes" id="UP000601435">
    <property type="component" value="Unassembled WGS sequence"/>
</dbReference>
<dbReference type="Pfam" id="PF26113">
    <property type="entry name" value="GH16_XgeA"/>
    <property type="match status" value="1"/>
</dbReference>
<dbReference type="GO" id="GO:0004553">
    <property type="term" value="F:hydrolase activity, hydrolyzing O-glycosyl compounds"/>
    <property type="evidence" value="ECO:0007669"/>
    <property type="project" value="InterPro"/>
</dbReference>
<evidence type="ECO:0000256" key="1">
    <source>
        <dbReference type="SAM" id="SignalP"/>
    </source>
</evidence>
<feature type="non-terminal residue" evidence="3">
    <location>
        <position position="275"/>
    </location>
</feature>
<dbReference type="InterPro" id="IPR000757">
    <property type="entry name" value="Beta-glucanase-like"/>
</dbReference>
<feature type="chain" id="PRO_5032505397" evidence="1">
    <location>
        <begin position="19"/>
        <end position="275"/>
    </location>
</feature>
<evidence type="ECO:0000313" key="3">
    <source>
        <dbReference type="EMBL" id="CAE7205620.1"/>
    </source>
</evidence>
<dbReference type="InterPro" id="IPR013320">
    <property type="entry name" value="ConA-like_dom_sf"/>
</dbReference>
<dbReference type="PROSITE" id="PS51762">
    <property type="entry name" value="GH16_2"/>
    <property type="match status" value="1"/>
</dbReference>
<keyword evidence="4" id="KW-1185">Reference proteome</keyword>
<sequence>MARTWLLFLLATAPGTAADVEEAKEACAGAESPELSLRQLRARRLNGTESVSADSFLKDGMRCASITAPENELCRESVEWAFEVGLKKHPDWYFVPLGTTSHVPLHMASLDDMQRLFFCGRAGDTATRCGLPPCHCSTPPCDRCGGALPPPQLAKPFTRIKRFNVAGDPKNEFDVVQIPDQNMTHSCSNYVDDGTTVFSEDGKLVLKVASACADGRCLNSGRVMSKDAFTYGIFTFSAKVPKCHSVWPALWLLPGSSKGDGRYGPWPCSGEIDVL</sequence>
<dbReference type="InterPro" id="IPR050546">
    <property type="entry name" value="Glycosyl_Hydrlase_16"/>
</dbReference>
<comment type="caution">
    <text evidence="3">The sequence shown here is derived from an EMBL/GenBank/DDBJ whole genome shotgun (WGS) entry which is preliminary data.</text>
</comment>
<dbReference type="SUPFAM" id="SSF49899">
    <property type="entry name" value="Concanavalin A-like lectins/glucanases"/>
    <property type="match status" value="1"/>
</dbReference>
<protein>
    <submittedName>
        <fullName evidence="3">GlcA protein</fullName>
    </submittedName>
</protein>
<dbReference type="OrthoDB" id="433515at2759"/>
<dbReference type="Gene3D" id="2.60.120.200">
    <property type="match status" value="1"/>
</dbReference>
<dbReference type="EMBL" id="CAJNJA010006105">
    <property type="protein sequence ID" value="CAE7205620.1"/>
    <property type="molecule type" value="Genomic_DNA"/>
</dbReference>
<evidence type="ECO:0000313" key="4">
    <source>
        <dbReference type="Proteomes" id="UP000601435"/>
    </source>
</evidence>
<proteinExistence type="predicted"/>
<evidence type="ECO:0000259" key="2">
    <source>
        <dbReference type="PROSITE" id="PS51762"/>
    </source>
</evidence>
<reference evidence="3" key="1">
    <citation type="submission" date="2021-02" db="EMBL/GenBank/DDBJ databases">
        <authorList>
            <person name="Dougan E. K."/>
            <person name="Rhodes N."/>
            <person name="Thang M."/>
            <person name="Chan C."/>
        </authorList>
    </citation>
    <scope>NUCLEOTIDE SEQUENCE</scope>
</reference>
<dbReference type="AlphaFoldDB" id="A0A812JC80"/>
<accession>A0A812JC80</accession>
<gene>
    <name evidence="3" type="primary">glcA</name>
    <name evidence="3" type="ORF">SNEC2469_LOCUS1754</name>
</gene>
<organism evidence="3 4">
    <name type="scientific">Symbiodinium necroappetens</name>
    <dbReference type="NCBI Taxonomy" id="1628268"/>
    <lineage>
        <taxon>Eukaryota</taxon>
        <taxon>Sar</taxon>
        <taxon>Alveolata</taxon>
        <taxon>Dinophyceae</taxon>
        <taxon>Suessiales</taxon>
        <taxon>Symbiodiniaceae</taxon>
        <taxon>Symbiodinium</taxon>
    </lineage>
</organism>
<dbReference type="PANTHER" id="PTHR10963">
    <property type="entry name" value="GLYCOSYL HYDROLASE-RELATED"/>
    <property type="match status" value="1"/>
</dbReference>
<name>A0A812JC80_9DINO</name>
<dbReference type="GO" id="GO:0005975">
    <property type="term" value="P:carbohydrate metabolic process"/>
    <property type="evidence" value="ECO:0007669"/>
    <property type="project" value="InterPro"/>
</dbReference>
<feature type="signal peptide" evidence="1">
    <location>
        <begin position="1"/>
        <end position="18"/>
    </location>
</feature>